<keyword evidence="3" id="KW-1185">Reference proteome</keyword>
<dbReference type="InterPro" id="IPR000182">
    <property type="entry name" value="GNAT_dom"/>
</dbReference>
<name>A0A1I2AHW7_9BACI</name>
<gene>
    <name evidence="2" type="ORF">SAMN05216238_1163</name>
</gene>
<dbReference type="Proteomes" id="UP000199474">
    <property type="component" value="Unassembled WGS sequence"/>
</dbReference>
<dbReference type="GO" id="GO:0004145">
    <property type="term" value="F:diamine N-acetyltransferase activity"/>
    <property type="evidence" value="ECO:0007669"/>
    <property type="project" value="TreeGrafter"/>
</dbReference>
<dbReference type="STRING" id="640948.SAMN05216238_1163"/>
<evidence type="ECO:0000259" key="1">
    <source>
        <dbReference type="Pfam" id="PF13302"/>
    </source>
</evidence>
<protein>
    <submittedName>
        <fullName evidence="2">Diamine N-acetyltransferase</fullName>
    </submittedName>
</protein>
<dbReference type="OrthoDB" id="9795206at2"/>
<dbReference type="SUPFAM" id="SSF55729">
    <property type="entry name" value="Acyl-CoA N-acyltransferases (Nat)"/>
    <property type="match status" value="1"/>
</dbReference>
<dbReference type="Gene3D" id="3.40.630.30">
    <property type="match status" value="1"/>
</dbReference>
<feature type="domain" description="N-acetyltransferase" evidence="1">
    <location>
        <begin position="6"/>
        <end position="77"/>
    </location>
</feature>
<accession>A0A1I2AHW7</accession>
<dbReference type="AlphaFoldDB" id="A0A1I2AHW7"/>
<dbReference type="InterPro" id="IPR016181">
    <property type="entry name" value="Acyl_CoA_acyltransferase"/>
</dbReference>
<organism evidence="2 3">
    <name type="scientific">Lentibacillus persicus</name>
    <dbReference type="NCBI Taxonomy" id="640948"/>
    <lineage>
        <taxon>Bacteria</taxon>
        <taxon>Bacillati</taxon>
        <taxon>Bacillota</taxon>
        <taxon>Bacilli</taxon>
        <taxon>Bacillales</taxon>
        <taxon>Bacillaceae</taxon>
        <taxon>Lentibacillus</taxon>
    </lineage>
</organism>
<reference evidence="3" key="1">
    <citation type="submission" date="2016-10" db="EMBL/GenBank/DDBJ databases">
        <authorList>
            <person name="Varghese N."/>
            <person name="Submissions S."/>
        </authorList>
    </citation>
    <scope>NUCLEOTIDE SEQUENCE [LARGE SCALE GENOMIC DNA]</scope>
    <source>
        <strain evidence="3">DSM 22530</strain>
    </source>
</reference>
<dbReference type="Pfam" id="PF13302">
    <property type="entry name" value="Acetyltransf_3"/>
    <property type="match status" value="1"/>
</dbReference>
<dbReference type="PANTHER" id="PTHR43415:SF6">
    <property type="entry name" value="SPERMIDINE N(1)-ACETYLTRANSFERASE"/>
    <property type="match status" value="1"/>
</dbReference>
<dbReference type="EMBL" id="FOMR01000016">
    <property type="protein sequence ID" value="SFE43369.1"/>
    <property type="molecule type" value="Genomic_DNA"/>
</dbReference>
<evidence type="ECO:0000313" key="3">
    <source>
        <dbReference type="Proteomes" id="UP000199474"/>
    </source>
</evidence>
<sequence length="89" mass="10141">MRDKNKDNQDNREFMLTNSNEEKLGFVSLYDIENRHRNAEFAIIIDPLHQGNGYAAPGTVLAMEYAFSVLNLHKAKLQTVKRSSSLIDS</sequence>
<proteinExistence type="predicted"/>
<evidence type="ECO:0000313" key="2">
    <source>
        <dbReference type="EMBL" id="SFE43369.1"/>
    </source>
</evidence>
<dbReference type="PANTHER" id="PTHR43415">
    <property type="entry name" value="SPERMIDINE N(1)-ACETYLTRANSFERASE"/>
    <property type="match status" value="1"/>
</dbReference>
<keyword evidence="2" id="KW-0808">Transferase</keyword>